<dbReference type="SUPFAM" id="SSF52540">
    <property type="entry name" value="P-loop containing nucleoside triphosphate hydrolases"/>
    <property type="match status" value="1"/>
</dbReference>
<dbReference type="SMART" id="SM00382">
    <property type="entry name" value="AAA"/>
    <property type="match status" value="1"/>
</dbReference>
<dbReference type="RefSeq" id="WP_184326253.1">
    <property type="nucleotide sequence ID" value="NZ_JACHLZ010000001.1"/>
</dbReference>
<organism evidence="5 6">
    <name type="scientific">Brachybacterium aquaticum</name>
    <dbReference type="NCBI Taxonomy" id="1432564"/>
    <lineage>
        <taxon>Bacteria</taxon>
        <taxon>Bacillati</taxon>
        <taxon>Actinomycetota</taxon>
        <taxon>Actinomycetes</taxon>
        <taxon>Micrococcales</taxon>
        <taxon>Dermabacteraceae</taxon>
        <taxon>Brachybacterium</taxon>
    </lineage>
</organism>
<keyword evidence="2" id="KW-0547">Nucleotide-binding</keyword>
<dbReference type="InterPro" id="IPR003593">
    <property type="entry name" value="AAA+_ATPase"/>
</dbReference>
<dbReference type="FunFam" id="3.40.50.300:FF:000032">
    <property type="entry name" value="Export ABC transporter ATP-binding protein"/>
    <property type="match status" value="1"/>
</dbReference>
<keyword evidence="1" id="KW-0813">Transport</keyword>
<dbReference type="Gene3D" id="3.40.50.300">
    <property type="entry name" value="P-loop containing nucleotide triphosphate hydrolases"/>
    <property type="match status" value="1"/>
</dbReference>
<evidence type="ECO:0000256" key="3">
    <source>
        <dbReference type="ARBA" id="ARBA00022840"/>
    </source>
</evidence>
<keyword evidence="3 5" id="KW-0067">ATP-binding</keyword>
<dbReference type="InterPro" id="IPR017871">
    <property type="entry name" value="ABC_transporter-like_CS"/>
</dbReference>
<keyword evidence="6" id="KW-1185">Reference proteome</keyword>
<dbReference type="Proteomes" id="UP000588158">
    <property type="component" value="Unassembled WGS sequence"/>
</dbReference>
<name>A0A841AGH5_9MICO</name>
<reference evidence="5 6" key="1">
    <citation type="submission" date="2020-08" db="EMBL/GenBank/DDBJ databases">
        <title>Sequencing the genomes of 1000 actinobacteria strains.</title>
        <authorList>
            <person name="Klenk H.-P."/>
        </authorList>
    </citation>
    <scope>NUCLEOTIDE SEQUENCE [LARGE SCALE GENOMIC DNA]</scope>
    <source>
        <strain evidence="5 6">DSM 28796</strain>
    </source>
</reference>
<dbReference type="InterPro" id="IPR027417">
    <property type="entry name" value="P-loop_NTPase"/>
</dbReference>
<evidence type="ECO:0000313" key="5">
    <source>
        <dbReference type="EMBL" id="MBB5833027.1"/>
    </source>
</evidence>
<proteinExistence type="predicted"/>
<dbReference type="GO" id="GO:0005886">
    <property type="term" value="C:plasma membrane"/>
    <property type="evidence" value="ECO:0007669"/>
    <property type="project" value="TreeGrafter"/>
</dbReference>
<evidence type="ECO:0000256" key="1">
    <source>
        <dbReference type="ARBA" id="ARBA00022448"/>
    </source>
</evidence>
<gene>
    <name evidence="5" type="ORF">HNR70_002840</name>
</gene>
<accession>A0A841AGH5</accession>
<evidence type="ECO:0000259" key="4">
    <source>
        <dbReference type="PROSITE" id="PS50893"/>
    </source>
</evidence>
<dbReference type="AlphaFoldDB" id="A0A841AGH5"/>
<dbReference type="InterPro" id="IPR015854">
    <property type="entry name" value="ABC_transpr_LolD-like"/>
</dbReference>
<protein>
    <submittedName>
        <fullName evidence="5">Putative ABC transport system ATP-binding protein</fullName>
    </submittedName>
</protein>
<sequence>MITAAPVIALDGVHRSFAGPPQVDALRGLDLRVHAGESVALIGPSGAGKSTALNMLGLLDTPTRGRVLLDGQDISNLGDDELSRLRGQELGFIFQSFHLIPYRTVLQNVALGLRYTTRTRAITTHRVRDAVSAVGLDARRNARCSDLSGGEAQRVAIARAVVHRPRLLLADEPTGNLDSARGAQILDLLDSLRTDESSRITVTHDPAVAERADRVIEIIDGQSVSDDMQ</sequence>
<dbReference type="PROSITE" id="PS50893">
    <property type="entry name" value="ABC_TRANSPORTER_2"/>
    <property type="match status" value="1"/>
</dbReference>
<dbReference type="InterPro" id="IPR017911">
    <property type="entry name" value="MacB-like_ATP-bd"/>
</dbReference>
<dbReference type="GO" id="GO:0098796">
    <property type="term" value="C:membrane protein complex"/>
    <property type="evidence" value="ECO:0007669"/>
    <property type="project" value="UniProtKB-ARBA"/>
</dbReference>
<feature type="domain" description="ABC transporter" evidence="4">
    <location>
        <begin position="8"/>
        <end position="228"/>
    </location>
</feature>
<dbReference type="CDD" id="cd03255">
    <property type="entry name" value="ABC_MJ0796_LolCDE_FtsE"/>
    <property type="match status" value="1"/>
</dbReference>
<dbReference type="GO" id="GO:0005524">
    <property type="term" value="F:ATP binding"/>
    <property type="evidence" value="ECO:0007669"/>
    <property type="project" value="UniProtKB-KW"/>
</dbReference>
<dbReference type="Pfam" id="PF00005">
    <property type="entry name" value="ABC_tran"/>
    <property type="match status" value="1"/>
</dbReference>
<evidence type="ECO:0000256" key="2">
    <source>
        <dbReference type="ARBA" id="ARBA00022741"/>
    </source>
</evidence>
<dbReference type="EMBL" id="JACHLZ010000001">
    <property type="protein sequence ID" value="MBB5833027.1"/>
    <property type="molecule type" value="Genomic_DNA"/>
</dbReference>
<dbReference type="PANTHER" id="PTHR24220:SF86">
    <property type="entry name" value="ABC TRANSPORTER ABCH.1"/>
    <property type="match status" value="1"/>
</dbReference>
<dbReference type="PROSITE" id="PS00211">
    <property type="entry name" value="ABC_TRANSPORTER_1"/>
    <property type="match status" value="1"/>
</dbReference>
<dbReference type="PANTHER" id="PTHR24220">
    <property type="entry name" value="IMPORT ATP-BINDING PROTEIN"/>
    <property type="match status" value="1"/>
</dbReference>
<dbReference type="InterPro" id="IPR003439">
    <property type="entry name" value="ABC_transporter-like_ATP-bd"/>
</dbReference>
<evidence type="ECO:0000313" key="6">
    <source>
        <dbReference type="Proteomes" id="UP000588158"/>
    </source>
</evidence>
<comment type="caution">
    <text evidence="5">The sequence shown here is derived from an EMBL/GenBank/DDBJ whole genome shotgun (WGS) entry which is preliminary data.</text>
</comment>
<dbReference type="GO" id="GO:0022857">
    <property type="term" value="F:transmembrane transporter activity"/>
    <property type="evidence" value="ECO:0007669"/>
    <property type="project" value="TreeGrafter"/>
</dbReference>
<dbReference type="GO" id="GO:0016887">
    <property type="term" value="F:ATP hydrolysis activity"/>
    <property type="evidence" value="ECO:0007669"/>
    <property type="project" value="InterPro"/>
</dbReference>